<protein>
    <submittedName>
        <fullName evidence="1">Uncharacterized protein</fullName>
    </submittedName>
</protein>
<proteinExistence type="predicted"/>
<evidence type="ECO:0000313" key="1">
    <source>
        <dbReference type="EMBL" id="POV98771.1"/>
    </source>
</evidence>
<sequence length="61" mass="7058">MSSSPPYSTSGLWDPRSRTNVRCDLHSRISDASAPPVFATFIVLHIVRRQRQHYKSSSRWK</sequence>
<keyword evidence="2" id="KW-1185">Reference proteome</keyword>
<name>A0A2S4UNG3_9BASI</name>
<gene>
    <name evidence="1" type="ORF">PSTT_14206</name>
</gene>
<evidence type="ECO:0000313" key="2">
    <source>
        <dbReference type="Proteomes" id="UP000239156"/>
    </source>
</evidence>
<reference evidence="1" key="1">
    <citation type="submission" date="2017-12" db="EMBL/GenBank/DDBJ databases">
        <title>Gene loss provides genomic basis for host adaptation in cereal stripe rust fungi.</title>
        <authorList>
            <person name="Xia C."/>
        </authorList>
    </citation>
    <scope>NUCLEOTIDE SEQUENCE [LARGE SCALE GENOMIC DNA]</scope>
    <source>
        <strain evidence="1">93-210</strain>
    </source>
</reference>
<dbReference type="VEuPathDB" id="FungiDB:PSTT_14206"/>
<dbReference type="EMBL" id="PKSL01000217">
    <property type="protein sequence ID" value="POV98771.1"/>
    <property type="molecule type" value="Genomic_DNA"/>
</dbReference>
<dbReference type="Proteomes" id="UP000239156">
    <property type="component" value="Unassembled WGS sequence"/>
</dbReference>
<comment type="caution">
    <text evidence="1">The sequence shown here is derived from an EMBL/GenBank/DDBJ whole genome shotgun (WGS) entry which is preliminary data.</text>
</comment>
<accession>A0A2S4UNG3</accession>
<dbReference type="AlphaFoldDB" id="A0A2S4UNG3"/>
<organism evidence="1 2">
    <name type="scientific">Puccinia striiformis</name>
    <dbReference type="NCBI Taxonomy" id="27350"/>
    <lineage>
        <taxon>Eukaryota</taxon>
        <taxon>Fungi</taxon>
        <taxon>Dikarya</taxon>
        <taxon>Basidiomycota</taxon>
        <taxon>Pucciniomycotina</taxon>
        <taxon>Pucciniomycetes</taxon>
        <taxon>Pucciniales</taxon>
        <taxon>Pucciniaceae</taxon>
        <taxon>Puccinia</taxon>
    </lineage>
</organism>